<dbReference type="PANTHER" id="PTHR46552:SF1">
    <property type="entry name" value="NADH-UBIQUINONE OXIDOREDUCTASE CHAIN 2"/>
    <property type="match status" value="1"/>
</dbReference>
<evidence type="ECO:0000256" key="4">
    <source>
        <dbReference type="ARBA" id="ARBA00012944"/>
    </source>
</evidence>
<protein>
    <recommendedName>
        <fullName evidence="5 18">NADH-ubiquinone oxidoreductase chain 2</fullName>
        <ecNumber evidence="4 18">7.1.1.2</ecNumber>
    </recommendedName>
</protein>
<dbReference type="AlphaFoldDB" id="A0A0S2M6L0"/>
<evidence type="ECO:0000256" key="17">
    <source>
        <dbReference type="ARBA" id="ARBA00049551"/>
    </source>
</evidence>
<evidence type="ECO:0000256" key="10">
    <source>
        <dbReference type="ARBA" id="ARBA00022967"/>
    </source>
</evidence>
<evidence type="ECO:0000256" key="1">
    <source>
        <dbReference type="ARBA" id="ARBA00003257"/>
    </source>
</evidence>
<evidence type="ECO:0000256" key="3">
    <source>
        <dbReference type="ARBA" id="ARBA00007012"/>
    </source>
</evidence>
<dbReference type="GO" id="GO:0005743">
    <property type="term" value="C:mitochondrial inner membrane"/>
    <property type="evidence" value="ECO:0007669"/>
    <property type="project" value="UniProtKB-SubCell"/>
</dbReference>
<name>A0A0S2M6L0_9COLE</name>
<evidence type="ECO:0000256" key="15">
    <source>
        <dbReference type="ARBA" id="ARBA00023128"/>
    </source>
</evidence>
<dbReference type="PANTHER" id="PTHR46552">
    <property type="entry name" value="NADH-UBIQUINONE OXIDOREDUCTASE CHAIN 2"/>
    <property type="match status" value="1"/>
</dbReference>
<evidence type="ECO:0000256" key="2">
    <source>
        <dbReference type="ARBA" id="ARBA00004448"/>
    </source>
</evidence>
<keyword evidence="10 18" id="KW-1278">Translocase</keyword>
<reference evidence="20" key="1">
    <citation type="submission" date="2015-09" db="EMBL/GenBank/DDBJ databases">
        <title>Staphyliniformia phylogenetics from de novo mitogenomic assemblies.</title>
        <authorList>
            <person name="Favreau E.A."/>
            <person name="Linard B."/>
            <person name="Vogler A.P."/>
        </authorList>
    </citation>
    <scope>NUCLEOTIDE SEQUENCE</scope>
</reference>
<dbReference type="Pfam" id="PF00361">
    <property type="entry name" value="Proton_antipo_M"/>
    <property type="match status" value="1"/>
</dbReference>
<proteinExistence type="inferred from homology"/>
<comment type="similarity">
    <text evidence="3 18">Belongs to the complex I subunit 2 family.</text>
</comment>
<feature type="transmembrane region" description="Helical" evidence="18">
    <location>
        <begin position="233"/>
        <end position="250"/>
    </location>
</feature>
<sequence length="337" mass="40124">MFFYYKSLFLILLLLGSLISISSNSWMGMWLGLEVNLLAFIPLIQEKNNIYSSESSLKYFLTQALASVILLFTLIFMSKNFLIMKNIENSMMIIFNSALLTKMGMAPFHFWFPEVIEGLNWLNCLILLTWQKITPMVLIMYNMNFHYFFMIIIIYSMLISGIMGINQISLRKILAYSSINHMAWMISAMFFSETIWFYYYIIYIILTLNIILMFKMMNIFYYNQLLVSMNNNFLMKFFFSMNFLSLGGLPPFLGFFPKWMTIQYLISSNWMFLTFFMVMLTLLTLFYYMRLIFNVIILTNNEINYLQSNYMKNIFLITFNLSSLSSLMLFTLSFNFF</sequence>
<keyword evidence="9 18" id="KW-0999">Mitochondrion inner membrane</keyword>
<evidence type="ECO:0000256" key="14">
    <source>
        <dbReference type="ARBA" id="ARBA00023075"/>
    </source>
</evidence>
<keyword evidence="13 18" id="KW-0520">NAD</keyword>
<dbReference type="InterPro" id="IPR001750">
    <property type="entry name" value="ND/Mrp_TM"/>
</dbReference>
<dbReference type="GO" id="GO:0008137">
    <property type="term" value="F:NADH dehydrogenase (ubiquinone) activity"/>
    <property type="evidence" value="ECO:0007669"/>
    <property type="project" value="UniProtKB-EC"/>
</dbReference>
<keyword evidence="6" id="KW-0813">Transport</keyword>
<feature type="transmembrane region" description="Helical" evidence="18">
    <location>
        <begin position="145"/>
        <end position="166"/>
    </location>
</feature>
<feature type="domain" description="NADH:quinone oxidoreductase/Mrp antiporter transmembrane" evidence="19">
    <location>
        <begin position="23"/>
        <end position="284"/>
    </location>
</feature>
<keyword evidence="16 18" id="KW-0472">Membrane</keyword>
<evidence type="ECO:0000313" key="20">
    <source>
        <dbReference type="EMBL" id="ALO70331.1"/>
    </source>
</evidence>
<dbReference type="GO" id="GO:0006120">
    <property type="term" value="P:mitochondrial electron transport, NADH to ubiquinone"/>
    <property type="evidence" value="ECO:0007669"/>
    <property type="project" value="InterPro"/>
</dbReference>
<evidence type="ECO:0000256" key="11">
    <source>
        <dbReference type="ARBA" id="ARBA00022982"/>
    </source>
</evidence>
<dbReference type="InterPro" id="IPR003917">
    <property type="entry name" value="NADH_UbQ_OxRdtase_chain2"/>
</dbReference>
<accession>A0A0S2M6L0</accession>
<keyword evidence="8 18" id="KW-0812">Transmembrane</keyword>
<evidence type="ECO:0000256" key="16">
    <source>
        <dbReference type="ARBA" id="ARBA00023136"/>
    </source>
</evidence>
<keyword evidence="11 18" id="KW-0249">Electron transport</keyword>
<evidence type="ECO:0000259" key="19">
    <source>
        <dbReference type="Pfam" id="PF00361"/>
    </source>
</evidence>
<feature type="transmembrane region" description="Helical" evidence="18">
    <location>
        <begin position="314"/>
        <end position="334"/>
    </location>
</feature>
<dbReference type="EMBL" id="KT780628">
    <property type="protein sequence ID" value="ALO70331.1"/>
    <property type="molecule type" value="Genomic_DNA"/>
</dbReference>
<comment type="function">
    <text evidence="18">Core subunit of the mitochondrial membrane respiratory chain NADH dehydrogenase (Complex I) which catalyzes electron transfer from NADH through the respiratory chain, using ubiquinone as an electron acceptor. Essential for the catalytic activity and assembly of complex I.</text>
</comment>
<dbReference type="EC" id="7.1.1.2" evidence="4 18"/>
<gene>
    <name evidence="20" type="primary">nad2</name>
</gene>
<evidence type="ECO:0000256" key="6">
    <source>
        <dbReference type="ARBA" id="ARBA00022448"/>
    </source>
</evidence>
<comment type="subcellular location">
    <subcellularLocation>
        <location evidence="2 18">Mitochondrion inner membrane</location>
        <topology evidence="2 18">Multi-pass membrane protein</topology>
    </subcellularLocation>
</comment>
<evidence type="ECO:0000256" key="9">
    <source>
        <dbReference type="ARBA" id="ARBA00022792"/>
    </source>
</evidence>
<dbReference type="InterPro" id="IPR050175">
    <property type="entry name" value="Complex_I_Subunit_2"/>
</dbReference>
<keyword evidence="12 18" id="KW-1133">Transmembrane helix</keyword>
<comment type="catalytic activity">
    <reaction evidence="17 18">
        <text>a ubiquinone + NADH + 5 H(+)(in) = a ubiquinol + NAD(+) + 4 H(+)(out)</text>
        <dbReference type="Rhea" id="RHEA:29091"/>
        <dbReference type="Rhea" id="RHEA-COMP:9565"/>
        <dbReference type="Rhea" id="RHEA-COMP:9566"/>
        <dbReference type="ChEBI" id="CHEBI:15378"/>
        <dbReference type="ChEBI" id="CHEBI:16389"/>
        <dbReference type="ChEBI" id="CHEBI:17976"/>
        <dbReference type="ChEBI" id="CHEBI:57540"/>
        <dbReference type="ChEBI" id="CHEBI:57945"/>
        <dbReference type="EC" id="7.1.1.2"/>
    </reaction>
</comment>
<feature type="transmembrane region" description="Helical" evidence="18">
    <location>
        <begin position="270"/>
        <end position="293"/>
    </location>
</feature>
<evidence type="ECO:0000256" key="5">
    <source>
        <dbReference type="ARBA" id="ARBA00021008"/>
    </source>
</evidence>
<dbReference type="PRINTS" id="PR01436">
    <property type="entry name" value="NADHDHGNASE2"/>
</dbReference>
<evidence type="ECO:0000256" key="13">
    <source>
        <dbReference type="ARBA" id="ARBA00023027"/>
    </source>
</evidence>
<feature type="transmembrane region" description="Helical" evidence="18">
    <location>
        <begin position="197"/>
        <end position="221"/>
    </location>
</feature>
<comment type="function">
    <text evidence="1">Core subunit of the mitochondrial membrane respiratory chain NADH dehydrogenase (Complex I) that is believed to belong to the minimal assembly required for catalysis. Complex I functions in the transfer of electrons from NADH to the respiratory chain. The immediate electron acceptor for the enzyme is believed to be ubiquinone.</text>
</comment>
<organism evidence="20">
    <name type="scientific">Atheta sp. 2 EF-2015</name>
    <dbReference type="NCBI Taxonomy" id="1756850"/>
    <lineage>
        <taxon>Eukaryota</taxon>
        <taxon>Metazoa</taxon>
        <taxon>Ecdysozoa</taxon>
        <taxon>Arthropoda</taxon>
        <taxon>Hexapoda</taxon>
        <taxon>Insecta</taxon>
        <taxon>Pterygota</taxon>
        <taxon>Neoptera</taxon>
        <taxon>Endopterygota</taxon>
        <taxon>Coleoptera</taxon>
        <taxon>Polyphaga</taxon>
        <taxon>Staphyliniformia</taxon>
        <taxon>Staphylinidae</taxon>
        <taxon>Tachyporinae group</taxon>
        <taxon>Aleocharinae</taxon>
        <taxon>Athetini</taxon>
        <taxon>Atheta</taxon>
    </lineage>
</organism>
<evidence type="ECO:0000256" key="12">
    <source>
        <dbReference type="ARBA" id="ARBA00022989"/>
    </source>
</evidence>
<keyword evidence="7 18" id="KW-0679">Respiratory chain</keyword>
<evidence type="ECO:0000256" key="7">
    <source>
        <dbReference type="ARBA" id="ARBA00022660"/>
    </source>
</evidence>
<evidence type="ECO:0000256" key="8">
    <source>
        <dbReference type="ARBA" id="ARBA00022692"/>
    </source>
</evidence>
<feature type="transmembrane region" description="Helical" evidence="18">
    <location>
        <begin position="59"/>
        <end position="78"/>
    </location>
</feature>
<keyword evidence="15 18" id="KW-0496">Mitochondrion</keyword>
<geneLocation type="mitochondrion" evidence="20"/>
<evidence type="ECO:0000256" key="18">
    <source>
        <dbReference type="RuleBase" id="RU003403"/>
    </source>
</evidence>
<keyword evidence="14 18" id="KW-0830">Ubiquinone</keyword>